<evidence type="ECO:0000256" key="6">
    <source>
        <dbReference type="ARBA" id="ARBA00023125"/>
    </source>
</evidence>
<evidence type="ECO:0000256" key="2">
    <source>
        <dbReference type="ARBA" id="ARBA00005733"/>
    </source>
</evidence>
<dbReference type="GO" id="GO:0009791">
    <property type="term" value="P:post-embryonic development"/>
    <property type="evidence" value="ECO:0007669"/>
    <property type="project" value="UniProtKB-ARBA"/>
</dbReference>
<evidence type="ECO:0000313" key="16">
    <source>
        <dbReference type="RefSeq" id="XP_017029342.1"/>
    </source>
</evidence>
<feature type="region of interest" description="Disordered" evidence="12">
    <location>
        <begin position="377"/>
        <end position="398"/>
    </location>
</feature>
<feature type="region of interest" description="Disordered" evidence="12">
    <location>
        <begin position="780"/>
        <end position="827"/>
    </location>
</feature>
<dbReference type="InterPro" id="IPR017970">
    <property type="entry name" value="Homeobox_CS"/>
</dbReference>
<feature type="DNA-binding region" description="Homeobox" evidence="10">
    <location>
        <begin position="455"/>
        <end position="514"/>
    </location>
</feature>
<gene>
    <name evidence="16" type="primary">ey</name>
</gene>
<dbReference type="PROSITE" id="PS00027">
    <property type="entry name" value="HOMEOBOX_1"/>
    <property type="match status" value="1"/>
</dbReference>
<dbReference type="PRINTS" id="PR00027">
    <property type="entry name" value="PAIREDBOX"/>
</dbReference>
<evidence type="ECO:0000259" key="14">
    <source>
        <dbReference type="PROSITE" id="PS51057"/>
    </source>
</evidence>
<protein>
    <submittedName>
        <fullName evidence="16">Paired box protein Pax-6</fullName>
    </submittedName>
</protein>
<keyword evidence="6 10" id="KW-0238">DNA-binding</keyword>
<keyword evidence="3" id="KW-0217">Developmental protein</keyword>
<feature type="compositionally biased region" description="Polar residues" evidence="12">
    <location>
        <begin position="431"/>
        <end position="440"/>
    </location>
</feature>
<dbReference type="InterPro" id="IPR001356">
    <property type="entry name" value="HD"/>
</dbReference>
<keyword evidence="9 10" id="KW-0539">Nucleus</keyword>
<evidence type="ECO:0000256" key="5">
    <source>
        <dbReference type="ARBA" id="ARBA00023015"/>
    </source>
</evidence>
<dbReference type="SUPFAM" id="SSF46689">
    <property type="entry name" value="Homeodomain-like"/>
    <property type="match status" value="2"/>
</dbReference>
<evidence type="ECO:0000256" key="4">
    <source>
        <dbReference type="ARBA" id="ARBA00022724"/>
    </source>
</evidence>
<dbReference type="InterPro" id="IPR009057">
    <property type="entry name" value="Homeodomain-like_sf"/>
</dbReference>
<dbReference type="InterPro" id="IPR043565">
    <property type="entry name" value="PAX_fam"/>
</dbReference>
<dbReference type="CDD" id="cd00131">
    <property type="entry name" value="PAX"/>
    <property type="match status" value="1"/>
</dbReference>
<dbReference type="PROSITE" id="PS50071">
    <property type="entry name" value="HOMEOBOX_2"/>
    <property type="match status" value="1"/>
</dbReference>
<feature type="compositionally biased region" description="Polar residues" evidence="12">
    <location>
        <begin position="310"/>
        <end position="320"/>
    </location>
</feature>
<dbReference type="GO" id="GO:0090596">
    <property type="term" value="P:sensory organ morphogenesis"/>
    <property type="evidence" value="ECO:0007669"/>
    <property type="project" value="UniProtKB-ARBA"/>
</dbReference>
<comment type="similarity">
    <text evidence="2">Belongs to the paired homeobox family.</text>
</comment>
<dbReference type="PANTHER" id="PTHR45636">
    <property type="entry name" value="PAIRED BOX PROTEIN PAX-6-RELATED-RELATED"/>
    <property type="match status" value="1"/>
</dbReference>
<dbReference type="PROSITE" id="PS00034">
    <property type="entry name" value="PAIRED_1"/>
    <property type="match status" value="1"/>
</dbReference>
<dbReference type="GO" id="GO:0000978">
    <property type="term" value="F:RNA polymerase II cis-regulatory region sequence-specific DNA binding"/>
    <property type="evidence" value="ECO:0007669"/>
    <property type="project" value="TreeGrafter"/>
</dbReference>
<dbReference type="AlphaFoldDB" id="A0A6P4IK30"/>
<dbReference type="FunFam" id="1.10.10.60:FF:000516">
    <property type="entry name" value="Transcription factor Toy"/>
    <property type="match status" value="1"/>
</dbReference>
<feature type="region of interest" description="Disordered" evidence="12">
    <location>
        <begin position="416"/>
        <end position="444"/>
    </location>
</feature>
<evidence type="ECO:0000313" key="15">
    <source>
        <dbReference type="Proteomes" id="UP001652661"/>
    </source>
</evidence>
<dbReference type="GO" id="GO:0048731">
    <property type="term" value="P:system development"/>
    <property type="evidence" value="ECO:0007669"/>
    <property type="project" value="UniProtKB-ARBA"/>
</dbReference>
<feature type="compositionally biased region" description="Polar residues" evidence="12">
    <location>
        <begin position="246"/>
        <end position="282"/>
    </location>
</feature>
<dbReference type="Pfam" id="PF00046">
    <property type="entry name" value="Homeodomain"/>
    <property type="match status" value="1"/>
</dbReference>
<dbReference type="PANTHER" id="PTHR45636:SF41">
    <property type="entry name" value="PAIRED BOX PROTEIN PAX-6-RELATED"/>
    <property type="match status" value="1"/>
</dbReference>
<dbReference type="GO" id="GO:0051240">
    <property type="term" value="P:positive regulation of multicellular organismal process"/>
    <property type="evidence" value="ECO:0007669"/>
    <property type="project" value="UniProtKB-ARBA"/>
</dbReference>
<evidence type="ECO:0000256" key="1">
    <source>
        <dbReference type="ARBA" id="ARBA00004123"/>
    </source>
</evidence>
<sequence length="898" mass="94789">MFTLQPTPTAIGTVVPPWSIERLPTLEDMAHKDNMIAMRNLPCLDAANGISGLGGIPGKTSTTMESVEATVTAPQPHSTSSYFATTYYHLTDDECHSGVNQLGGVFVGGRPLPDSTRQKIVELAHSGARPCDISRILQVSNGCVSKILGRYYETGSIRPRAIGGSKPRVATAEVVSKISQYKRECPSIFAWEIRDRLLQENVCTNDNIPSVSSINRVLRNLAAQKEQQSSGSSNSTNNSSSGQSTKVNSNISNVTDLIQTSTPLNSSESGRASNSGEGSEQESIYEKLRLLNTQQQATGSSLDPAVIAPPSSSAMDQAPSSHFHHHNQVQVHHQPQHQQSWPARHYSSAGSWFPSSLASGNETAITSPSSLAYTTAGSRSTTVIPEPLSTPNDITSHIRNCPVPATEDIHLKKELDGHQTDETGSNEEDNSNGGASNIENNNEDDQARLILKRKLQRNRTSFTNDQIDSLEKEFERTHYPDVFARERLAGKIGLPEARIQVWFSNRRAKWRREEKLRNQRRTPNSTGASGASSSTSATASITDSPNSLSACSSLLGGGGSVAGGAPGLSSPNILACSAAPGVPESTDTPTPTNLHHRSSASSADNTQGRSNEDCRGGGGDTCSPCPLEISGQQHHQNNISPLVHAHAQALVPTISPRLNLSSGNFGGSMSAMYSNMHHATALSMSDTYGSIGPVPSFNHPSVVGSSLAPPISPISQQGGDLTPPSLYPCHMNLRPPPHHHLVTNDGNSHIDSRGNCSGSSGGYEALSAYALPPPPPIPCSSSGSSLNFSGSSPSSSTTAAAAAGTSAHHHHHPSTMESRHSPSCGSNSNHLGIGHTSVFATDSISPTVSPYMSYNYAAAAASSSSNANVGVVTAPVSGGNVPSGKQQFFASCFYSPWV</sequence>
<evidence type="ECO:0000256" key="12">
    <source>
        <dbReference type="SAM" id="MobiDB-lite"/>
    </source>
</evidence>
<dbReference type="OrthoDB" id="3225452at2759"/>
<dbReference type="GO" id="GO:0000981">
    <property type="term" value="F:DNA-binding transcription factor activity, RNA polymerase II-specific"/>
    <property type="evidence" value="ECO:0007669"/>
    <property type="project" value="InterPro"/>
</dbReference>
<evidence type="ECO:0000256" key="11">
    <source>
        <dbReference type="RuleBase" id="RU000682"/>
    </source>
</evidence>
<feature type="region of interest" description="Disordered" evidence="12">
    <location>
        <begin position="296"/>
        <end position="348"/>
    </location>
</feature>
<feature type="compositionally biased region" description="Low complexity" evidence="12">
    <location>
        <begin position="227"/>
        <end position="245"/>
    </location>
</feature>
<dbReference type="SMART" id="SM00389">
    <property type="entry name" value="HOX"/>
    <property type="match status" value="1"/>
</dbReference>
<keyword evidence="5" id="KW-0805">Transcription regulation</keyword>
<feature type="region of interest" description="Disordered" evidence="12">
    <location>
        <begin position="576"/>
        <end position="618"/>
    </location>
</feature>
<accession>A0A6P4IK30</accession>
<proteinExistence type="inferred from homology"/>
<feature type="domain" description="Homeobox" evidence="13">
    <location>
        <begin position="453"/>
        <end position="513"/>
    </location>
</feature>
<dbReference type="Pfam" id="PF00292">
    <property type="entry name" value="PAX"/>
    <property type="match status" value="1"/>
</dbReference>
<feature type="region of interest" description="Disordered" evidence="12">
    <location>
        <begin position="513"/>
        <end position="543"/>
    </location>
</feature>
<dbReference type="RefSeq" id="XP_017029342.1">
    <property type="nucleotide sequence ID" value="XM_017173853.3"/>
</dbReference>
<reference evidence="16" key="1">
    <citation type="submission" date="2025-08" db="UniProtKB">
        <authorList>
            <consortium name="RefSeq"/>
        </authorList>
    </citation>
    <scope>IDENTIFICATION</scope>
    <source>
        <strain evidence="16">14028-0561.14</strain>
        <tissue evidence="16">Whole fly</tissue>
    </source>
</reference>
<dbReference type="FunFam" id="1.10.10.10:FF:000003">
    <property type="entry name" value="Paired box protein Pax-6"/>
    <property type="match status" value="1"/>
</dbReference>
<keyword evidence="7 10" id="KW-0371">Homeobox</keyword>
<feature type="compositionally biased region" description="Low complexity" evidence="12">
    <location>
        <begin position="780"/>
        <end position="806"/>
    </location>
</feature>
<dbReference type="GO" id="GO:0045944">
    <property type="term" value="P:positive regulation of transcription by RNA polymerase II"/>
    <property type="evidence" value="ECO:0007669"/>
    <property type="project" value="UniProtKB-ARBA"/>
</dbReference>
<name>A0A6P4IK30_DROKI</name>
<evidence type="ECO:0000259" key="13">
    <source>
        <dbReference type="PROSITE" id="PS50071"/>
    </source>
</evidence>
<keyword evidence="15" id="KW-1185">Reference proteome</keyword>
<dbReference type="Proteomes" id="UP001652661">
    <property type="component" value="Chromosome 4"/>
</dbReference>
<feature type="compositionally biased region" description="Polar residues" evidence="12">
    <location>
        <begin position="585"/>
        <end position="609"/>
    </location>
</feature>
<evidence type="ECO:0000256" key="3">
    <source>
        <dbReference type="ARBA" id="ARBA00022473"/>
    </source>
</evidence>
<dbReference type="InterPro" id="IPR036388">
    <property type="entry name" value="WH-like_DNA-bd_sf"/>
</dbReference>
<evidence type="ECO:0000256" key="10">
    <source>
        <dbReference type="PROSITE-ProRule" id="PRU00108"/>
    </source>
</evidence>
<dbReference type="PROSITE" id="PS51057">
    <property type="entry name" value="PAIRED_2"/>
    <property type="match status" value="1"/>
</dbReference>
<dbReference type="InterPro" id="IPR043182">
    <property type="entry name" value="PAIRED_DNA-bd_dom"/>
</dbReference>
<dbReference type="InterPro" id="IPR001523">
    <property type="entry name" value="Paired_dom"/>
</dbReference>
<keyword evidence="4" id="KW-0563">Paired box</keyword>
<dbReference type="SMART" id="SM00351">
    <property type="entry name" value="PAX"/>
    <property type="match status" value="1"/>
</dbReference>
<dbReference type="CDD" id="cd00086">
    <property type="entry name" value="homeodomain"/>
    <property type="match status" value="1"/>
</dbReference>
<feature type="compositionally biased region" description="Low complexity" evidence="12">
    <location>
        <begin position="525"/>
        <end position="540"/>
    </location>
</feature>
<dbReference type="GO" id="GO:0030154">
    <property type="term" value="P:cell differentiation"/>
    <property type="evidence" value="ECO:0007669"/>
    <property type="project" value="UniProtKB-ARBA"/>
</dbReference>
<feature type="region of interest" description="Disordered" evidence="12">
    <location>
        <begin position="222"/>
        <end position="283"/>
    </location>
</feature>
<dbReference type="GO" id="GO:0005634">
    <property type="term" value="C:nucleus"/>
    <property type="evidence" value="ECO:0007669"/>
    <property type="project" value="UniProtKB-SubCell"/>
</dbReference>
<feature type="domain" description="Paired" evidence="14">
    <location>
        <begin position="95"/>
        <end position="221"/>
    </location>
</feature>
<evidence type="ECO:0000256" key="8">
    <source>
        <dbReference type="ARBA" id="ARBA00023163"/>
    </source>
</evidence>
<keyword evidence="8" id="KW-0804">Transcription</keyword>
<dbReference type="Gene3D" id="1.10.10.60">
    <property type="entry name" value="Homeodomain-like"/>
    <property type="match status" value="1"/>
</dbReference>
<evidence type="ECO:0000256" key="7">
    <source>
        <dbReference type="ARBA" id="ARBA00023155"/>
    </source>
</evidence>
<dbReference type="FunFam" id="1.10.10.10:FF:000069">
    <property type="entry name" value="Paired box protein Pax-6"/>
    <property type="match status" value="1"/>
</dbReference>
<dbReference type="Gene3D" id="1.10.10.10">
    <property type="entry name" value="Winged helix-like DNA-binding domain superfamily/Winged helix DNA-binding domain"/>
    <property type="match status" value="2"/>
</dbReference>
<feature type="compositionally biased region" description="Low complexity" evidence="12">
    <location>
        <begin position="328"/>
        <end position="339"/>
    </location>
</feature>
<organism evidence="15 16">
    <name type="scientific">Drosophila kikkawai</name>
    <name type="common">Fruit fly</name>
    <dbReference type="NCBI Taxonomy" id="30033"/>
    <lineage>
        <taxon>Eukaryota</taxon>
        <taxon>Metazoa</taxon>
        <taxon>Ecdysozoa</taxon>
        <taxon>Arthropoda</taxon>
        <taxon>Hexapoda</taxon>
        <taxon>Insecta</taxon>
        <taxon>Pterygota</taxon>
        <taxon>Neoptera</taxon>
        <taxon>Endopterygota</taxon>
        <taxon>Diptera</taxon>
        <taxon>Brachycera</taxon>
        <taxon>Muscomorpha</taxon>
        <taxon>Ephydroidea</taxon>
        <taxon>Drosophilidae</taxon>
        <taxon>Drosophila</taxon>
        <taxon>Sophophora</taxon>
    </lineage>
</organism>
<evidence type="ECO:0000256" key="9">
    <source>
        <dbReference type="ARBA" id="ARBA00023242"/>
    </source>
</evidence>
<comment type="subcellular location">
    <subcellularLocation>
        <location evidence="1 10 11">Nucleus</location>
    </subcellularLocation>
</comment>